<comment type="similarity">
    <text evidence="1">Belongs to the N-acetylmuramoyl-L-alanine amidase 2 family.</text>
</comment>
<dbReference type="Pfam" id="PF01476">
    <property type="entry name" value="LysM"/>
    <property type="match status" value="1"/>
</dbReference>
<name>A0A5P0YIV9_9ACTN</name>
<dbReference type="NCBIfam" id="NF038080">
    <property type="entry name" value="PG_bind_siph"/>
    <property type="match status" value="1"/>
</dbReference>
<organism evidence="3 4">
    <name type="scientific">Streptomyces alkaliterrae</name>
    <dbReference type="NCBI Taxonomy" id="2213162"/>
    <lineage>
        <taxon>Bacteria</taxon>
        <taxon>Bacillati</taxon>
        <taxon>Actinomycetota</taxon>
        <taxon>Actinomycetes</taxon>
        <taxon>Kitasatosporales</taxon>
        <taxon>Streptomycetaceae</taxon>
        <taxon>Streptomyces</taxon>
    </lineage>
</organism>
<dbReference type="CDD" id="cd00118">
    <property type="entry name" value="LysM"/>
    <property type="match status" value="1"/>
</dbReference>
<protein>
    <submittedName>
        <fullName evidence="3">LysM peptidoglycan-binding domain-containing protein</fullName>
    </submittedName>
</protein>
<comment type="caution">
    <text evidence="3">The sequence shown here is derived from an EMBL/GenBank/DDBJ whole genome shotgun (WGS) entry which is preliminary data.</text>
</comment>
<dbReference type="SUPFAM" id="SSF54106">
    <property type="entry name" value="LysM domain"/>
    <property type="match status" value="1"/>
</dbReference>
<sequence length="331" mass="35765">MVRPVGIRPAGLPISHGGTRVEFVSRAAWGARKPTNIHPPITKTRGVKVHYLGTRYEVGEHSTCAAYVRRIQNSHMDGQGWADIAYSVAVCEHGYVFEGRGAGVQCAANGNAGLNRDHYAVLALVGSAGHTVPTKAQVDGIRDAIAYLRRHGGAGSEIRGHRDGYATECPGAALYTLVRSGTLEPGATDEKGDSAGAYTVRSGDTLTRIGAKLGVRWQDLASLNGIRAPYLIRPGQRLKIPGPQPKRTPVYQPFPGAAWFKRNPKSPVVTAMGKRLVAEGCSAYRSGPGPQWTNADRESFRKWQRKLGDAPAYCDGWPGKRQWDALKVPHV</sequence>
<evidence type="ECO:0000256" key="1">
    <source>
        <dbReference type="ARBA" id="ARBA00007553"/>
    </source>
</evidence>
<dbReference type="InterPro" id="IPR036779">
    <property type="entry name" value="LysM_dom_sf"/>
</dbReference>
<dbReference type="AlphaFoldDB" id="A0A5P0YIV9"/>
<dbReference type="Gene3D" id="3.10.350.10">
    <property type="entry name" value="LysM domain"/>
    <property type="match status" value="1"/>
</dbReference>
<accession>A0A5P0YIV9</accession>
<evidence type="ECO:0000313" key="3">
    <source>
        <dbReference type="EMBL" id="MQS00314.1"/>
    </source>
</evidence>
<reference evidence="3 4" key="1">
    <citation type="submission" date="2019-10" db="EMBL/GenBank/DDBJ databases">
        <title>Streptomyces sp. nov., a novel actinobacterium isolated from alkaline environment.</title>
        <authorList>
            <person name="Golinska P."/>
        </authorList>
    </citation>
    <scope>NUCLEOTIDE SEQUENCE [LARGE SCALE GENOMIC DNA]</scope>
    <source>
        <strain evidence="3 4">OF1</strain>
    </source>
</reference>
<dbReference type="PANTHER" id="PTHR11022:SF41">
    <property type="entry name" value="PEPTIDOGLYCAN-RECOGNITION PROTEIN LC-RELATED"/>
    <property type="match status" value="1"/>
</dbReference>
<dbReference type="PANTHER" id="PTHR11022">
    <property type="entry name" value="PEPTIDOGLYCAN RECOGNITION PROTEIN"/>
    <property type="match status" value="1"/>
</dbReference>
<dbReference type="GO" id="GO:0008270">
    <property type="term" value="F:zinc ion binding"/>
    <property type="evidence" value="ECO:0007669"/>
    <property type="project" value="InterPro"/>
</dbReference>
<dbReference type="Gene3D" id="3.40.80.10">
    <property type="entry name" value="Peptidoglycan recognition protein-like"/>
    <property type="match status" value="1"/>
</dbReference>
<dbReference type="InterPro" id="IPR002502">
    <property type="entry name" value="Amidase_domain"/>
</dbReference>
<proteinExistence type="inferred from homology"/>
<evidence type="ECO:0000313" key="4">
    <source>
        <dbReference type="Proteomes" id="UP000320857"/>
    </source>
</evidence>
<dbReference type="InterPro" id="IPR018392">
    <property type="entry name" value="LysM"/>
</dbReference>
<dbReference type="GO" id="GO:0009253">
    <property type="term" value="P:peptidoglycan catabolic process"/>
    <property type="evidence" value="ECO:0007669"/>
    <property type="project" value="InterPro"/>
</dbReference>
<dbReference type="InterPro" id="IPR036505">
    <property type="entry name" value="Amidase/PGRP_sf"/>
</dbReference>
<dbReference type="InterPro" id="IPR006619">
    <property type="entry name" value="PGRP_domain_met/bac"/>
</dbReference>
<gene>
    <name evidence="3" type="ORF">FNX44_000155</name>
</gene>
<dbReference type="InterPro" id="IPR015510">
    <property type="entry name" value="PGRP"/>
</dbReference>
<dbReference type="EMBL" id="VJYK02000001">
    <property type="protein sequence ID" value="MQS00314.1"/>
    <property type="molecule type" value="Genomic_DNA"/>
</dbReference>
<evidence type="ECO:0000259" key="2">
    <source>
        <dbReference type="PROSITE" id="PS51782"/>
    </source>
</evidence>
<dbReference type="GO" id="GO:0008745">
    <property type="term" value="F:N-acetylmuramoyl-L-alanine amidase activity"/>
    <property type="evidence" value="ECO:0007669"/>
    <property type="project" value="InterPro"/>
</dbReference>
<dbReference type="SMART" id="SM00257">
    <property type="entry name" value="LysM"/>
    <property type="match status" value="1"/>
</dbReference>
<dbReference type="PROSITE" id="PS51782">
    <property type="entry name" value="LYSM"/>
    <property type="match status" value="1"/>
</dbReference>
<dbReference type="Proteomes" id="UP000320857">
    <property type="component" value="Unassembled WGS sequence"/>
</dbReference>
<keyword evidence="4" id="KW-1185">Reference proteome</keyword>
<dbReference type="CDD" id="cd06583">
    <property type="entry name" value="PGRP"/>
    <property type="match status" value="1"/>
</dbReference>
<dbReference type="SUPFAM" id="SSF55846">
    <property type="entry name" value="N-acetylmuramoyl-L-alanine amidase-like"/>
    <property type="match status" value="1"/>
</dbReference>
<dbReference type="InterPro" id="IPR047763">
    <property type="entry name" value="PG_bind_dom_phiBT1-type"/>
</dbReference>
<feature type="domain" description="LysM" evidence="2">
    <location>
        <begin position="196"/>
        <end position="240"/>
    </location>
</feature>
<dbReference type="SMART" id="SM00701">
    <property type="entry name" value="PGRP"/>
    <property type="match status" value="1"/>
</dbReference>